<dbReference type="GO" id="GO:0008760">
    <property type="term" value="F:UDP-N-acetylglucosamine 1-carboxyvinyltransferase activity"/>
    <property type="evidence" value="ECO:0007669"/>
    <property type="project" value="UniProtKB-UniRule"/>
</dbReference>
<evidence type="ECO:0000256" key="10">
    <source>
        <dbReference type="ARBA" id="ARBA00038367"/>
    </source>
</evidence>
<sequence length="425" mass="46173">MENYHIDGGVPLRGEYRVRGAKNSALPVLAATVCRGAAYEIYDCPRIGDVFAMEEILRSLGAKTKWEKDCILVDSRGIDRFAVPERLMAEMRSSVFLMGSLLARSGEAVIHRPGGCNIGKRPIDIHMDGLEQLGFHVEAEGERISCKGFCSGGKITLPYPSVGATENLMMAALAGNGDTIIQNCAIEPEIADLQGFLRTAGFQVFGAGTDTIFIKGAGRGQKAAGSDVMYFLLEDRIEAATYMTAVLGTGGRAVFRNIRAELMKEVLRCFERMGAMVRNYENVIEVWSAGRLKSPGMIVTQPYPGFPTDCQPQLMTLCSAAKGLTTVREEIFESRFTHRKDLVKMGADIETCGKNAIIKGVRSLKGAETEALDLRGGAALVIAGLMAEGKTVVRNAFHVQRGYEDLDASLRALGGIIETKREKET</sequence>
<keyword evidence="9 12" id="KW-0961">Cell wall biogenesis/degradation</keyword>
<comment type="pathway">
    <text evidence="2 12">Cell wall biogenesis; peptidoglycan biosynthesis.</text>
</comment>
<evidence type="ECO:0000256" key="5">
    <source>
        <dbReference type="ARBA" id="ARBA00022679"/>
    </source>
</evidence>
<evidence type="ECO:0000256" key="11">
    <source>
        <dbReference type="ARBA" id="ARBA00047527"/>
    </source>
</evidence>
<gene>
    <name evidence="12 14" type="primary">murA</name>
    <name evidence="14" type="ORF">IAD16_06005</name>
</gene>
<dbReference type="GO" id="GO:0071555">
    <property type="term" value="P:cell wall organization"/>
    <property type="evidence" value="ECO:0007669"/>
    <property type="project" value="UniProtKB-KW"/>
</dbReference>
<accession>A0A9D1I4N7</accession>
<evidence type="ECO:0000256" key="2">
    <source>
        <dbReference type="ARBA" id="ARBA00004752"/>
    </source>
</evidence>
<dbReference type="GO" id="GO:0019277">
    <property type="term" value="P:UDP-N-acetylgalactosamine biosynthetic process"/>
    <property type="evidence" value="ECO:0007669"/>
    <property type="project" value="InterPro"/>
</dbReference>
<dbReference type="EMBL" id="DVMO01000088">
    <property type="protein sequence ID" value="HIU27914.1"/>
    <property type="molecule type" value="Genomic_DNA"/>
</dbReference>
<feature type="modified residue" description="2-(S-cysteinyl)pyruvic acid O-phosphothioketal" evidence="12">
    <location>
        <position position="116"/>
    </location>
</feature>
<dbReference type="PANTHER" id="PTHR43783:SF1">
    <property type="entry name" value="UDP-N-ACETYLGLUCOSAMINE 1-CARBOXYVINYLTRANSFERASE"/>
    <property type="match status" value="1"/>
</dbReference>
<dbReference type="GO" id="GO:0005737">
    <property type="term" value="C:cytoplasm"/>
    <property type="evidence" value="ECO:0007669"/>
    <property type="project" value="UniProtKB-SubCell"/>
</dbReference>
<comment type="caution">
    <text evidence="12">Lacks conserved residue(s) required for the propagation of feature annotation.</text>
</comment>
<comment type="similarity">
    <text evidence="10 12">Belongs to the EPSP synthase family. MurA subfamily.</text>
</comment>
<feature type="binding site" evidence="12">
    <location>
        <position position="92"/>
    </location>
    <ligand>
        <name>UDP-N-acetyl-alpha-D-glucosamine</name>
        <dbReference type="ChEBI" id="CHEBI:57705"/>
    </ligand>
</feature>
<keyword evidence="4 12" id="KW-0132">Cell division</keyword>
<dbReference type="GO" id="GO:0051301">
    <property type="term" value="P:cell division"/>
    <property type="evidence" value="ECO:0007669"/>
    <property type="project" value="UniProtKB-KW"/>
</dbReference>
<dbReference type="GO" id="GO:0009252">
    <property type="term" value="P:peptidoglycan biosynthetic process"/>
    <property type="evidence" value="ECO:0007669"/>
    <property type="project" value="UniProtKB-UniRule"/>
</dbReference>
<reference evidence="14" key="2">
    <citation type="journal article" date="2021" name="PeerJ">
        <title>Extensive microbial diversity within the chicken gut microbiome revealed by metagenomics and culture.</title>
        <authorList>
            <person name="Gilroy R."/>
            <person name="Ravi A."/>
            <person name="Getino M."/>
            <person name="Pursley I."/>
            <person name="Horton D.L."/>
            <person name="Alikhan N.F."/>
            <person name="Baker D."/>
            <person name="Gharbi K."/>
            <person name="Hall N."/>
            <person name="Watson M."/>
            <person name="Adriaenssens E.M."/>
            <person name="Foster-Nyarko E."/>
            <person name="Jarju S."/>
            <person name="Secka A."/>
            <person name="Antonio M."/>
            <person name="Oren A."/>
            <person name="Chaudhuri R.R."/>
            <person name="La Ragione R."/>
            <person name="Hildebrand F."/>
            <person name="Pallen M.J."/>
        </authorList>
    </citation>
    <scope>NUCLEOTIDE SEQUENCE</scope>
    <source>
        <strain evidence="14">11300</strain>
    </source>
</reference>
<comment type="function">
    <text evidence="12">Cell wall formation. Adds enolpyruvyl to UDP-N-acetylglucosamine.</text>
</comment>
<keyword evidence="6 12" id="KW-0133">Cell shape</keyword>
<dbReference type="InterPro" id="IPR005750">
    <property type="entry name" value="UDP_GlcNAc_COvinyl_MurA"/>
</dbReference>
<name>A0A9D1I4N7_9FIRM</name>
<dbReference type="InterPro" id="IPR013792">
    <property type="entry name" value="RNA3'P_cycl/enolpyr_Trfase_a/b"/>
</dbReference>
<dbReference type="AlphaFoldDB" id="A0A9D1I4N7"/>
<evidence type="ECO:0000256" key="9">
    <source>
        <dbReference type="ARBA" id="ARBA00023316"/>
    </source>
</evidence>
<comment type="subcellular location">
    <subcellularLocation>
        <location evidence="1 12">Cytoplasm</location>
    </subcellularLocation>
</comment>
<evidence type="ECO:0000259" key="13">
    <source>
        <dbReference type="Pfam" id="PF00275"/>
    </source>
</evidence>
<dbReference type="NCBIfam" id="NF006873">
    <property type="entry name" value="PRK09369.1"/>
    <property type="match status" value="1"/>
</dbReference>
<dbReference type="PANTHER" id="PTHR43783">
    <property type="entry name" value="UDP-N-ACETYLGLUCOSAMINE 1-CARBOXYVINYLTRANSFERASE"/>
    <property type="match status" value="1"/>
</dbReference>
<reference evidence="14" key="1">
    <citation type="submission" date="2020-10" db="EMBL/GenBank/DDBJ databases">
        <authorList>
            <person name="Gilroy R."/>
        </authorList>
    </citation>
    <scope>NUCLEOTIDE SEQUENCE</scope>
    <source>
        <strain evidence="14">11300</strain>
    </source>
</reference>
<feature type="binding site" evidence="12">
    <location>
        <position position="331"/>
    </location>
    <ligand>
        <name>UDP-N-acetyl-alpha-D-glucosamine</name>
        <dbReference type="ChEBI" id="CHEBI:57705"/>
    </ligand>
</feature>
<evidence type="ECO:0000256" key="7">
    <source>
        <dbReference type="ARBA" id="ARBA00022984"/>
    </source>
</evidence>
<evidence type="ECO:0000256" key="12">
    <source>
        <dbReference type="HAMAP-Rule" id="MF_00111"/>
    </source>
</evidence>
<keyword evidence="12" id="KW-0670">Pyruvate</keyword>
<dbReference type="Proteomes" id="UP000824091">
    <property type="component" value="Unassembled WGS sequence"/>
</dbReference>
<dbReference type="InterPro" id="IPR001986">
    <property type="entry name" value="Enolpyruvate_Tfrase_dom"/>
</dbReference>
<evidence type="ECO:0000256" key="3">
    <source>
        <dbReference type="ARBA" id="ARBA00022490"/>
    </source>
</evidence>
<evidence type="ECO:0000256" key="1">
    <source>
        <dbReference type="ARBA" id="ARBA00004496"/>
    </source>
</evidence>
<dbReference type="SUPFAM" id="SSF55205">
    <property type="entry name" value="EPT/RTPC-like"/>
    <property type="match status" value="1"/>
</dbReference>
<evidence type="ECO:0000256" key="6">
    <source>
        <dbReference type="ARBA" id="ARBA00022960"/>
    </source>
</evidence>
<comment type="catalytic activity">
    <reaction evidence="11 12">
        <text>phosphoenolpyruvate + UDP-N-acetyl-alpha-D-glucosamine = UDP-N-acetyl-3-O-(1-carboxyvinyl)-alpha-D-glucosamine + phosphate</text>
        <dbReference type="Rhea" id="RHEA:18681"/>
        <dbReference type="ChEBI" id="CHEBI:43474"/>
        <dbReference type="ChEBI" id="CHEBI:57705"/>
        <dbReference type="ChEBI" id="CHEBI:58702"/>
        <dbReference type="ChEBI" id="CHEBI:68483"/>
        <dbReference type="EC" id="2.5.1.7"/>
    </reaction>
</comment>
<evidence type="ECO:0000256" key="8">
    <source>
        <dbReference type="ARBA" id="ARBA00023306"/>
    </source>
</evidence>
<dbReference type="InterPro" id="IPR050068">
    <property type="entry name" value="MurA_subfamily"/>
</dbReference>
<dbReference type="EC" id="2.5.1.7" evidence="12"/>
<dbReference type="InterPro" id="IPR036968">
    <property type="entry name" value="Enolpyruvate_Tfrase_sf"/>
</dbReference>
<keyword evidence="3 12" id="KW-0963">Cytoplasm</keyword>
<dbReference type="NCBIfam" id="TIGR01072">
    <property type="entry name" value="murA"/>
    <property type="match status" value="1"/>
</dbReference>
<organism evidence="14 15">
    <name type="scientific">Candidatus Fimisoma avicola</name>
    <dbReference type="NCBI Taxonomy" id="2840826"/>
    <lineage>
        <taxon>Bacteria</taxon>
        <taxon>Bacillati</taxon>
        <taxon>Bacillota</taxon>
        <taxon>Clostridia</taxon>
        <taxon>Eubacteriales</taxon>
        <taxon>Candidatus Fimisoma</taxon>
    </lineage>
</organism>
<evidence type="ECO:0000313" key="14">
    <source>
        <dbReference type="EMBL" id="HIU27914.1"/>
    </source>
</evidence>
<keyword evidence="7 12" id="KW-0573">Peptidoglycan synthesis</keyword>
<evidence type="ECO:0000256" key="4">
    <source>
        <dbReference type="ARBA" id="ARBA00022618"/>
    </source>
</evidence>
<protein>
    <recommendedName>
        <fullName evidence="12">UDP-N-acetylglucosamine 1-carboxyvinyltransferase</fullName>
        <ecNumber evidence="12">2.5.1.7</ecNumber>
    </recommendedName>
    <alternativeName>
        <fullName evidence="12">Enoylpyruvate transferase</fullName>
    </alternativeName>
    <alternativeName>
        <fullName evidence="12">UDP-N-acetylglucosamine enolpyruvyl transferase</fullName>
        <shortName evidence="12">EPT</shortName>
    </alternativeName>
</protein>
<dbReference type="Gene3D" id="3.65.10.10">
    <property type="entry name" value="Enolpyruvate transferase domain"/>
    <property type="match status" value="2"/>
</dbReference>
<keyword evidence="5 12" id="KW-0808">Transferase</keyword>
<dbReference type="GO" id="GO:0008360">
    <property type="term" value="P:regulation of cell shape"/>
    <property type="evidence" value="ECO:0007669"/>
    <property type="project" value="UniProtKB-KW"/>
</dbReference>
<comment type="caution">
    <text evidence="14">The sequence shown here is derived from an EMBL/GenBank/DDBJ whole genome shotgun (WGS) entry which is preliminary data.</text>
</comment>
<dbReference type="CDD" id="cd01555">
    <property type="entry name" value="UdpNAET"/>
    <property type="match status" value="1"/>
</dbReference>
<dbReference type="HAMAP" id="MF_00111">
    <property type="entry name" value="MurA"/>
    <property type="match status" value="1"/>
</dbReference>
<feature type="domain" description="Enolpyruvate transferase" evidence="13">
    <location>
        <begin position="7"/>
        <end position="406"/>
    </location>
</feature>
<dbReference type="Pfam" id="PF00275">
    <property type="entry name" value="EPSP_synthase"/>
    <property type="match status" value="1"/>
</dbReference>
<keyword evidence="8 12" id="KW-0131">Cell cycle</keyword>
<proteinExistence type="inferred from homology"/>
<feature type="binding site" evidence="12">
    <location>
        <position position="309"/>
    </location>
    <ligand>
        <name>UDP-N-acetyl-alpha-D-glucosamine</name>
        <dbReference type="ChEBI" id="CHEBI:57705"/>
    </ligand>
</feature>
<evidence type="ECO:0000313" key="15">
    <source>
        <dbReference type="Proteomes" id="UP000824091"/>
    </source>
</evidence>
<feature type="binding site" evidence="12">
    <location>
        <begin position="22"/>
        <end position="23"/>
    </location>
    <ligand>
        <name>phosphoenolpyruvate</name>
        <dbReference type="ChEBI" id="CHEBI:58702"/>
    </ligand>
</feature>
<feature type="active site" description="Proton donor" evidence="12">
    <location>
        <position position="116"/>
    </location>
</feature>